<dbReference type="Proteomes" id="UP000192257">
    <property type="component" value="Unassembled WGS sequence"/>
</dbReference>
<accession>A0A1X0NRC7</accession>
<sequence>MGRIREEFRNTCPPAWTQRGLCLEHGELWKRWCDPSLQNRVANMHTPDWPTFEAKYLYSVFSAFQNIGWEKGVLDAKWDEYHRTYAATAATLEAYKEALNRRDADFHSRNAAFQAYVEQARQELERRDQQLEAKSQELSR</sequence>
<dbReference type="GeneID" id="39987253"/>
<reference evidence="1 2" key="1">
    <citation type="submission" date="2017-03" db="EMBL/GenBank/DDBJ databases">
        <title>An alternative strategy for trypanosome survival in the mammalian bloodstream revealed through genome and transcriptome analysis of the ubiquitous bovine parasite Trypanosoma (Megatrypanum) theileri.</title>
        <authorList>
            <person name="Kelly S."/>
            <person name="Ivens A."/>
            <person name="Mott A."/>
            <person name="O'Neill E."/>
            <person name="Emms D."/>
            <person name="Macleod O."/>
            <person name="Voorheis P."/>
            <person name="Matthews J."/>
            <person name="Matthews K."/>
            <person name="Carrington M."/>
        </authorList>
    </citation>
    <scope>NUCLEOTIDE SEQUENCE [LARGE SCALE GENOMIC DNA]</scope>
    <source>
        <strain evidence="1">Edinburgh</strain>
    </source>
</reference>
<dbReference type="RefSeq" id="XP_028881328.1">
    <property type="nucleotide sequence ID" value="XM_029027473.1"/>
</dbReference>
<dbReference type="OrthoDB" id="10413125at2759"/>
<comment type="caution">
    <text evidence="1">The sequence shown here is derived from an EMBL/GenBank/DDBJ whole genome shotgun (WGS) entry which is preliminary data.</text>
</comment>
<protein>
    <submittedName>
        <fullName evidence="1">Uncharacterized protein</fullName>
    </submittedName>
</protein>
<name>A0A1X0NRC7_9TRYP</name>
<evidence type="ECO:0000313" key="1">
    <source>
        <dbReference type="EMBL" id="ORC87262.1"/>
    </source>
</evidence>
<dbReference type="EMBL" id="NBCO01000023">
    <property type="protein sequence ID" value="ORC87262.1"/>
    <property type="molecule type" value="Genomic_DNA"/>
</dbReference>
<keyword evidence="2" id="KW-1185">Reference proteome</keyword>
<proteinExistence type="predicted"/>
<gene>
    <name evidence="1" type="ORF">TM35_000232330</name>
</gene>
<dbReference type="AlphaFoldDB" id="A0A1X0NRC7"/>
<organism evidence="1 2">
    <name type="scientific">Trypanosoma theileri</name>
    <dbReference type="NCBI Taxonomy" id="67003"/>
    <lineage>
        <taxon>Eukaryota</taxon>
        <taxon>Discoba</taxon>
        <taxon>Euglenozoa</taxon>
        <taxon>Kinetoplastea</taxon>
        <taxon>Metakinetoplastina</taxon>
        <taxon>Trypanosomatida</taxon>
        <taxon>Trypanosomatidae</taxon>
        <taxon>Trypanosoma</taxon>
    </lineage>
</organism>
<evidence type="ECO:0000313" key="2">
    <source>
        <dbReference type="Proteomes" id="UP000192257"/>
    </source>
</evidence>
<dbReference type="VEuPathDB" id="TriTrypDB:TM35_000232330"/>